<dbReference type="GeneID" id="25414394"/>
<accession>A0A074W9F7</accession>
<dbReference type="EMBL" id="KL584733">
    <property type="protein sequence ID" value="KEQ68249.1"/>
    <property type="molecule type" value="Genomic_DNA"/>
</dbReference>
<name>A0A074W9F7_9PEZI</name>
<gene>
    <name evidence="2" type="ORF">M436DRAFT_68316</name>
</gene>
<dbReference type="Proteomes" id="UP000027730">
    <property type="component" value="Unassembled WGS sequence"/>
</dbReference>
<evidence type="ECO:0000313" key="2">
    <source>
        <dbReference type="EMBL" id="KEQ68249.1"/>
    </source>
</evidence>
<proteinExistence type="predicted"/>
<feature type="region of interest" description="Disordered" evidence="1">
    <location>
        <begin position="494"/>
        <end position="523"/>
    </location>
</feature>
<dbReference type="RefSeq" id="XP_013422435.1">
    <property type="nucleotide sequence ID" value="XM_013566981.1"/>
</dbReference>
<dbReference type="AlphaFoldDB" id="A0A074W9F7"/>
<dbReference type="HOGENOM" id="CLU_520712_0_0_1"/>
<keyword evidence="3" id="KW-1185">Reference proteome</keyword>
<evidence type="ECO:0000313" key="3">
    <source>
        <dbReference type="Proteomes" id="UP000027730"/>
    </source>
</evidence>
<organism evidence="2 3">
    <name type="scientific">Aureobasidium namibiae CBS 147.97</name>
    <dbReference type="NCBI Taxonomy" id="1043004"/>
    <lineage>
        <taxon>Eukaryota</taxon>
        <taxon>Fungi</taxon>
        <taxon>Dikarya</taxon>
        <taxon>Ascomycota</taxon>
        <taxon>Pezizomycotina</taxon>
        <taxon>Dothideomycetes</taxon>
        <taxon>Dothideomycetidae</taxon>
        <taxon>Dothideales</taxon>
        <taxon>Saccotheciaceae</taxon>
        <taxon>Aureobasidium</taxon>
    </lineage>
</organism>
<evidence type="ECO:0000256" key="1">
    <source>
        <dbReference type="SAM" id="MobiDB-lite"/>
    </source>
</evidence>
<dbReference type="OrthoDB" id="3879832at2759"/>
<protein>
    <submittedName>
        <fullName evidence="2">Uncharacterized protein</fullName>
    </submittedName>
</protein>
<sequence length="523" mass="55342">MSASDSNGLPPGSDASTRPGRESGRKRARNSTGTGARVAKQARAVHPFSTPGPPVRGSISDVINNSDASPHPGVWEAVNKQNATPIASPSLAKSEETFAQLAKNVLLEHPEGRTSEQISIAVHETGIKGKDLSVIKPNVSAALSSHSRGDKAIFKKGPQIEKKQIWLLKNPDSSPLMRDETLERIFASGGPDTTVDAGTIQARGSGERHSTTNDYVSVLGEQLAEEHSETDKGDAATLPDADSVEVTRMINNVIASAGQTPPPGASDGPAAALAVEPSQHPHLHELQQDGLPSVDRLEESSAADPQPSVLECVHAVGTPFSPPPFTTGEGTVLAPQRVAAETESTRPAPMEAQTGAVARDVSPERALPLHLAATIGMHVKTFIDCHQQQPLVFEKYLSSGNRSDGDAQAAFKDIVRRLGANTTLEPTISQPVNTFQDAQQALDDVRRAKAIEGHIDVAIVDCNIVQAAMNAKIARLRHVVSDLDALKETLQETKGQAAASRESSGRRIKAFIGGQDNDGQNID</sequence>
<feature type="region of interest" description="Disordered" evidence="1">
    <location>
        <begin position="1"/>
        <end position="81"/>
    </location>
</feature>
<reference evidence="2 3" key="1">
    <citation type="journal article" date="2014" name="BMC Genomics">
        <title>Genome sequencing of four Aureobasidium pullulans varieties: biotechnological potential, stress tolerance, and description of new species.</title>
        <authorList>
            <person name="Gostin Ar C."/>
            <person name="Ohm R.A."/>
            <person name="Kogej T."/>
            <person name="Sonjak S."/>
            <person name="Turk M."/>
            <person name="Zajc J."/>
            <person name="Zalar P."/>
            <person name="Grube M."/>
            <person name="Sun H."/>
            <person name="Han J."/>
            <person name="Sharma A."/>
            <person name="Chiniquy J."/>
            <person name="Ngan C.Y."/>
            <person name="Lipzen A."/>
            <person name="Barry K."/>
            <person name="Grigoriev I.V."/>
            <person name="Gunde-Cimerman N."/>
        </authorList>
    </citation>
    <scope>NUCLEOTIDE SEQUENCE [LARGE SCALE GENOMIC DNA]</scope>
    <source>
        <strain evidence="2 3">CBS 147.97</strain>
    </source>
</reference>